<feature type="region of interest" description="Disordered" evidence="1">
    <location>
        <begin position="256"/>
        <end position="320"/>
    </location>
</feature>
<feature type="compositionally biased region" description="Basic and acidic residues" evidence="1">
    <location>
        <begin position="174"/>
        <end position="187"/>
    </location>
</feature>
<evidence type="ECO:0000256" key="1">
    <source>
        <dbReference type="SAM" id="MobiDB-lite"/>
    </source>
</evidence>
<feature type="compositionally biased region" description="Gly residues" evidence="1">
    <location>
        <begin position="205"/>
        <end position="220"/>
    </location>
</feature>
<dbReference type="AlphaFoldDB" id="Q6ZAZ6"/>
<name>Q6ZAZ6_ORYSJ</name>
<gene>
    <name evidence="2" type="primary">OJ1465_C11.19</name>
</gene>
<organism evidence="2 3">
    <name type="scientific">Oryza sativa subsp. japonica</name>
    <name type="common">Rice</name>
    <dbReference type="NCBI Taxonomy" id="39947"/>
    <lineage>
        <taxon>Eukaryota</taxon>
        <taxon>Viridiplantae</taxon>
        <taxon>Streptophyta</taxon>
        <taxon>Embryophyta</taxon>
        <taxon>Tracheophyta</taxon>
        <taxon>Spermatophyta</taxon>
        <taxon>Magnoliopsida</taxon>
        <taxon>Liliopsida</taxon>
        <taxon>Poales</taxon>
        <taxon>Poaceae</taxon>
        <taxon>BOP clade</taxon>
        <taxon>Oryzoideae</taxon>
        <taxon>Oryzeae</taxon>
        <taxon>Oryzinae</taxon>
        <taxon>Oryza</taxon>
        <taxon>Oryza sativa</taxon>
    </lineage>
</organism>
<evidence type="ECO:0000313" key="2">
    <source>
        <dbReference type="EMBL" id="BAD09773.1"/>
    </source>
</evidence>
<sequence>MSILLHFIFILYKKEHGCDHIKDFPELLKGAWLENSQCSGAALRAFQKDFWEDGGKDCTKTRLREQLEKLTKDKEAAATNPRVDPRPSEPSDEDRDHPEPRGGVRGSGPRKWGPRSSLTVHGGPGAPGLTPASAVGPTRQPHLRARAADGRAPHGGHTARPKAATSARPARRSGGRERGREGGKEEAVLGSPQETAVTEEAAGAEKGGGVARVDGDGGVPAVGELDEAVDGVGGEGSDAEVGGGTADLAAAAALGAGRGGGSGGRRGMMGGSRPSARVADGPTHQRRSRGEGGGGRVGRGERRDGGGSWAGFDPREGKGF</sequence>
<proteinExistence type="predicted"/>
<feature type="compositionally biased region" description="Gly residues" evidence="1">
    <location>
        <begin position="256"/>
        <end position="270"/>
    </location>
</feature>
<feature type="compositionally biased region" description="Basic and acidic residues" evidence="1">
    <location>
        <begin position="83"/>
        <end position="102"/>
    </location>
</feature>
<accession>Q6ZAZ6</accession>
<feature type="region of interest" description="Disordered" evidence="1">
    <location>
        <begin position="69"/>
        <end position="243"/>
    </location>
</feature>
<dbReference type="EMBL" id="AP004649">
    <property type="protein sequence ID" value="BAD09773.1"/>
    <property type="molecule type" value="Genomic_DNA"/>
</dbReference>
<protein>
    <submittedName>
        <fullName evidence="2">Pr1-like protein</fullName>
    </submittedName>
</protein>
<evidence type="ECO:0000313" key="3">
    <source>
        <dbReference type="Proteomes" id="UP000000763"/>
    </source>
</evidence>
<reference evidence="3" key="2">
    <citation type="journal article" date="2008" name="Nucleic Acids Res.">
        <title>The rice annotation project database (RAP-DB): 2008 update.</title>
        <authorList>
            <consortium name="The rice annotation project (RAP)"/>
        </authorList>
    </citation>
    <scope>GENOME REANNOTATION</scope>
    <source>
        <strain evidence="3">cv. Nipponbare</strain>
    </source>
</reference>
<feature type="compositionally biased region" description="Gly residues" evidence="1">
    <location>
        <begin position="231"/>
        <end position="243"/>
    </location>
</feature>
<reference evidence="3" key="1">
    <citation type="journal article" date="2005" name="Nature">
        <title>The map-based sequence of the rice genome.</title>
        <authorList>
            <consortium name="International rice genome sequencing project (IRGSP)"/>
            <person name="Matsumoto T."/>
            <person name="Wu J."/>
            <person name="Kanamori H."/>
            <person name="Katayose Y."/>
            <person name="Fujisawa M."/>
            <person name="Namiki N."/>
            <person name="Mizuno H."/>
            <person name="Yamamoto K."/>
            <person name="Antonio B.A."/>
            <person name="Baba T."/>
            <person name="Sakata K."/>
            <person name="Nagamura Y."/>
            <person name="Aoki H."/>
            <person name="Arikawa K."/>
            <person name="Arita K."/>
            <person name="Bito T."/>
            <person name="Chiden Y."/>
            <person name="Fujitsuka N."/>
            <person name="Fukunaka R."/>
            <person name="Hamada M."/>
            <person name="Harada C."/>
            <person name="Hayashi A."/>
            <person name="Hijishita S."/>
            <person name="Honda M."/>
            <person name="Hosokawa S."/>
            <person name="Ichikawa Y."/>
            <person name="Idonuma A."/>
            <person name="Iijima M."/>
            <person name="Ikeda M."/>
            <person name="Ikeno M."/>
            <person name="Ito K."/>
            <person name="Ito S."/>
            <person name="Ito T."/>
            <person name="Ito Y."/>
            <person name="Ito Y."/>
            <person name="Iwabuchi A."/>
            <person name="Kamiya K."/>
            <person name="Karasawa W."/>
            <person name="Kurita K."/>
            <person name="Katagiri S."/>
            <person name="Kikuta A."/>
            <person name="Kobayashi H."/>
            <person name="Kobayashi N."/>
            <person name="Machita K."/>
            <person name="Maehara T."/>
            <person name="Masukawa M."/>
            <person name="Mizubayashi T."/>
            <person name="Mukai Y."/>
            <person name="Nagasaki H."/>
            <person name="Nagata Y."/>
            <person name="Naito S."/>
            <person name="Nakashima M."/>
            <person name="Nakama Y."/>
            <person name="Nakamichi Y."/>
            <person name="Nakamura M."/>
            <person name="Meguro A."/>
            <person name="Negishi M."/>
            <person name="Ohta I."/>
            <person name="Ohta T."/>
            <person name="Okamoto M."/>
            <person name="Ono N."/>
            <person name="Saji S."/>
            <person name="Sakaguchi M."/>
            <person name="Sakai K."/>
            <person name="Shibata M."/>
            <person name="Shimokawa T."/>
            <person name="Song J."/>
            <person name="Takazaki Y."/>
            <person name="Terasawa K."/>
            <person name="Tsugane M."/>
            <person name="Tsuji K."/>
            <person name="Ueda S."/>
            <person name="Waki K."/>
            <person name="Yamagata H."/>
            <person name="Yamamoto M."/>
            <person name="Yamamoto S."/>
            <person name="Yamane H."/>
            <person name="Yoshiki S."/>
            <person name="Yoshihara R."/>
            <person name="Yukawa K."/>
            <person name="Zhong H."/>
            <person name="Yano M."/>
            <person name="Yuan Q."/>
            <person name="Ouyang S."/>
            <person name="Liu J."/>
            <person name="Jones K.M."/>
            <person name="Gansberger K."/>
            <person name="Moffat K."/>
            <person name="Hill J."/>
            <person name="Bera J."/>
            <person name="Fadrosh D."/>
            <person name="Jin S."/>
            <person name="Johri S."/>
            <person name="Kim M."/>
            <person name="Overton L."/>
            <person name="Reardon M."/>
            <person name="Tsitrin T."/>
            <person name="Vuong H."/>
            <person name="Weaver B."/>
            <person name="Ciecko A."/>
            <person name="Tallon L."/>
            <person name="Jackson J."/>
            <person name="Pai G."/>
            <person name="Aken S.V."/>
            <person name="Utterback T."/>
            <person name="Reidmuller S."/>
            <person name="Feldblyum T."/>
            <person name="Hsiao J."/>
            <person name="Zismann V."/>
            <person name="Iobst S."/>
            <person name="de Vazeille A.R."/>
            <person name="Buell C.R."/>
            <person name="Ying K."/>
            <person name="Li Y."/>
            <person name="Lu T."/>
            <person name="Huang Y."/>
            <person name="Zhao Q."/>
            <person name="Feng Q."/>
            <person name="Zhang L."/>
            <person name="Zhu J."/>
            <person name="Weng Q."/>
            <person name="Mu J."/>
            <person name="Lu Y."/>
            <person name="Fan D."/>
            <person name="Liu Y."/>
            <person name="Guan J."/>
            <person name="Zhang Y."/>
            <person name="Yu S."/>
            <person name="Liu X."/>
            <person name="Zhang Y."/>
            <person name="Hong G."/>
            <person name="Han B."/>
            <person name="Choisne N."/>
            <person name="Demange N."/>
            <person name="Orjeda G."/>
            <person name="Samain S."/>
            <person name="Cattolico L."/>
            <person name="Pelletier E."/>
            <person name="Couloux A."/>
            <person name="Segurens B."/>
            <person name="Wincker P."/>
            <person name="D'Hont A."/>
            <person name="Scarpelli C."/>
            <person name="Weissenbach J."/>
            <person name="Salanoubat M."/>
            <person name="Quetier F."/>
            <person name="Yu Y."/>
            <person name="Kim H.R."/>
            <person name="Rambo T."/>
            <person name="Currie J."/>
            <person name="Collura K."/>
            <person name="Luo M."/>
            <person name="Yang T."/>
            <person name="Ammiraju J.S.S."/>
            <person name="Engler F."/>
            <person name="Soderlund C."/>
            <person name="Wing R.A."/>
            <person name="Palmer L.E."/>
            <person name="de la Bastide M."/>
            <person name="Spiegel L."/>
            <person name="Nascimento L."/>
            <person name="Zutavern T."/>
            <person name="O'Shaughnessy A."/>
            <person name="Dike S."/>
            <person name="Dedhia N."/>
            <person name="Preston R."/>
            <person name="Balija V."/>
            <person name="McCombie W.R."/>
            <person name="Chow T."/>
            <person name="Chen H."/>
            <person name="Chung M."/>
            <person name="Chen C."/>
            <person name="Shaw J."/>
            <person name="Wu H."/>
            <person name="Hsiao K."/>
            <person name="Chao Y."/>
            <person name="Chu M."/>
            <person name="Cheng C."/>
            <person name="Hour A."/>
            <person name="Lee P."/>
            <person name="Lin S."/>
            <person name="Lin Y."/>
            <person name="Liou J."/>
            <person name="Liu S."/>
            <person name="Hsing Y."/>
            <person name="Raghuvanshi S."/>
            <person name="Mohanty A."/>
            <person name="Bharti A.K."/>
            <person name="Gaur A."/>
            <person name="Gupta V."/>
            <person name="Kumar D."/>
            <person name="Ravi V."/>
            <person name="Vij S."/>
            <person name="Kapur A."/>
            <person name="Khurana P."/>
            <person name="Khurana P."/>
            <person name="Khurana J.P."/>
            <person name="Tyagi A.K."/>
            <person name="Gaikwad K."/>
            <person name="Singh A."/>
            <person name="Dalal V."/>
            <person name="Srivastava S."/>
            <person name="Dixit A."/>
            <person name="Pal A.K."/>
            <person name="Ghazi I.A."/>
            <person name="Yadav M."/>
            <person name="Pandit A."/>
            <person name="Bhargava A."/>
            <person name="Sureshbabu K."/>
            <person name="Batra K."/>
            <person name="Sharma T.R."/>
            <person name="Mohapatra T."/>
            <person name="Singh N.K."/>
            <person name="Messing J."/>
            <person name="Nelson A.B."/>
            <person name="Fuks G."/>
            <person name="Kavchok S."/>
            <person name="Keizer G."/>
            <person name="Linton E."/>
            <person name="Llaca V."/>
            <person name="Song R."/>
            <person name="Tanyolac B."/>
            <person name="Young S."/>
            <person name="Ho-Il K."/>
            <person name="Hahn J.H."/>
            <person name="Sangsakoo G."/>
            <person name="Vanavichit A."/>
            <person name="de Mattos Luiz.A.T."/>
            <person name="Zimmer P.D."/>
            <person name="Malone G."/>
            <person name="Dellagostin O."/>
            <person name="de Oliveira A.C."/>
            <person name="Bevan M."/>
            <person name="Bancroft I."/>
            <person name="Minx P."/>
            <person name="Cordum H."/>
            <person name="Wilson R."/>
            <person name="Cheng Z."/>
            <person name="Jin W."/>
            <person name="Jiang J."/>
            <person name="Leong S.A."/>
            <person name="Iwama H."/>
            <person name="Gojobori T."/>
            <person name="Itoh T."/>
            <person name="Niimura Y."/>
            <person name="Fujii Y."/>
            <person name="Habara T."/>
            <person name="Sakai H."/>
            <person name="Sato Y."/>
            <person name="Wilson G."/>
            <person name="Kumar K."/>
            <person name="McCouch S."/>
            <person name="Juretic N."/>
            <person name="Hoen D."/>
            <person name="Wright S."/>
            <person name="Bruskiewich R."/>
            <person name="Bureau T."/>
            <person name="Miyao A."/>
            <person name="Hirochika H."/>
            <person name="Nishikawa T."/>
            <person name="Kadowaki K."/>
            <person name="Sugiura M."/>
            <person name="Burr B."/>
            <person name="Sasaki T."/>
        </authorList>
    </citation>
    <scope>NUCLEOTIDE SEQUENCE [LARGE SCALE GENOMIC DNA]</scope>
    <source>
        <strain evidence="3">cv. Nipponbare</strain>
    </source>
</reference>
<dbReference type="Proteomes" id="UP000000763">
    <property type="component" value="Chromosome 8"/>
</dbReference>